<keyword evidence="2" id="KW-0472">Membrane</keyword>
<sequence length="146" mass="16030">MAQNPYMGQPQQVAPPDDQESKGASGLAITSLVLSLTCWPIALFVAPISFFTAKNKASKRLSQVASALCLVWLLILIFVVWGLVTMDKEHRKQISEKTSESNSQSVYDDSSSELTSDDDWESGLQYSEHTEVEPICDLSNGLEFAA</sequence>
<keyword evidence="2" id="KW-0812">Transmembrane</keyword>
<organism evidence="3 4">
    <name type="scientific">Bifidobacterium [indicum] DSM 20214 = LMG 11587</name>
    <dbReference type="NCBI Taxonomy" id="1341694"/>
    <lineage>
        <taxon>Bacteria</taxon>
        <taxon>Bacillati</taxon>
        <taxon>Actinomycetota</taxon>
        <taxon>Actinomycetes</taxon>
        <taxon>Bifidobacteriales</taxon>
        <taxon>Bifidobacteriaceae</taxon>
        <taxon>Bifidobacterium</taxon>
    </lineage>
</organism>
<dbReference type="Proteomes" id="UP000028569">
    <property type="component" value="Chromosome"/>
</dbReference>
<evidence type="ECO:0000313" key="3">
    <source>
        <dbReference type="EMBL" id="AIC91384.1"/>
    </source>
</evidence>
<evidence type="ECO:0000256" key="2">
    <source>
        <dbReference type="SAM" id="Phobius"/>
    </source>
</evidence>
<keyword evidence="4" id="KW-1185">Reference proteome</keyword>
<reference evidence="3 4" key="1">
    <citation type="journal article" date="2014" name="Appl. Environ. Microbiol.">
        <title>Genomic encyclopedia of type strains of the genus Bifidobacterium.</title>
        <authorList>
            <person name="Milani C."/>
            <person name="Lugli G.A."/>
            <person name="Duranti S."/>
            <person name="Turroni F."/>
            <person name="Bottacini F."/>
            <person name="Mangifesta M."/>
            <person name="Sanchez B."/>
            <person name="Viappiani A."/>
            <person name="Mancabelli L."/>
            <person name="Taminiau B."/>
            <person name="Delcenserie V."/>
            <person name="Barrangou R."/>
            <person name="Margolles A."/>
            <person name="van Sinderen D."/>
            <person name="Ventura M."/>
        </authorList>
    </citation>
    <scope>NUCLEOTIDE SEQUENCE [LARGE SCALE GENOMIC DNA]</scope>
    <source>
        <strain evidence="3 4">LMG 11587</strain>
    </source>
</reference>
<dbReference type="AlphaFoldDB" id="A0A087VSR4"/>
<feature type="region of interest" description="Disordered" evidence="1">
    <location>
        <begin position="1"/>
        <end position="22"/>
    </location>
</feature>
<feature type="transmembrane region" description="Helical" evidence="2">
    <location>
        <begin position="27"/>
        <end position="52"/>
    </location>
</feature>
<keyword evidence="2" id="KW-1133">Transmembrane helix</keyword>
<name>A0A087VSR4_9BIFI</name>
<evidence type="ECO:0000256" key="1">
    <source>
        <dbReference type="SAM" id="MobiDB-lite"/>
    </source>
</evidence>
<dbReference type="KEGG" id="bii:BINDI_0098"/>
<dbReference type="EMBL" id="CP006018">
    <property type="protein sequence ID" value="AIC91384.1"/>
    <property type="molecule type" value="Genomic_DNA"/>
</dbReference>
<protein>
    <submittedName>
        <fullName evidence="3">Uncharacterized protein</fullName>
    </submittedName>
</protein>
<feature type="region of interest" description="Disordered" evidence="1">
    <location>
        <begin position="92"/>
        <end position="120"/>
    </location>
</feature>
<accession>A0A087VSR4</accession>
<proteinExistence type="predicted"/>
<dbReference type="HOGENOM" id="CLU_1773782_0_0_11"/>
<feature type="transmembrane region" description="Helical" evidence="2">
    <location>
        <begin position="64"/>
        <end position="84"/>
    </location>
</feature>
<gene>
    <name evidence="3" type="ORF">BINDI_0098</name>
</gene>
<evidence type="ECO:0000313" key="4">
    <source>
        <dbReference type="Proteomes" id="UP000028569"/>
    </source>
</evidence>
<feature type="compositionally biased region" description="Low complexity" evidence="1">
    <location>
        <begin position="100"/>
        <end position="114"/>
    </location>
</feature>